<evidence type="ECO:0000256" key="14">
    <source>
        <dbReference type="ARBA" id="ARBA00022741"/>
    </source>
</evidence>
<comment type="subcellular location">
    <subcellularLocation>
        <location evidence="1">Cell membrane</location>
    </subcellularLocation>
    <subcellularLocation>
        <location evidence="2">Membrane</location>
        <topology evidence="2">Single-pass type I membrane protein</topology>
    </subcellularLocation>
</comment>
<reference evidence="28" key="1">
    <citation type="journal article" date="2024" name="IScience">
        <title>Strigolactones Initiate the Formation of Haustorium-like Structures in Castilleja.</title>
        <authorList>
            <person name="Buerger M."/>
            <person name="Peterson D."/>
            <person name="Chory J."/>
        </authorList>
    </citation>
    <scope>NUCLEOTIDE SEQUENCE [LARGE SCALE GENOMIC DNA]</scope>
</reference>
<evidence type="ECO:0000256" key="8">
    <source>
        <dbReference type="ARBA" id="ARBA00022553"/>
    </source>
</evidence>
<dbReference type="SUPFAM" id="SSF52058">
    <property type="entry name" value="L domain-like"/>
    <property type="match status" value="1"/>
</dbReference>
<dbReference type="InterPro" id="IPR013210">
    <property type="entry name" value="LRR_N_plant-typ"/>
</dbReference>
<evidence type="ECO:0000256" key="23">
    <source>
        <dbReference type="PROSITE-ProRule" id="PRU10141"/>
    </source>
</evidence>
<dbReference type="InterPro" id="IPR008271">
    <property type="entry name" value="Ser/Thr_kinase_AS"/>
</dbReference>
<evidence type="ECO:0000256" key="24">
    <source>
        <dbReference type="SAM" id="Phobius"/>
    </source>
</evidence>
<dbReference type="FunFam" id="3.80.10.10:FF:000041">
    <property type="entry name" value="LRR receptor-like serine/threonine-protein kinase ERECTA"/>
    <property type="match status" value="1"/>
</dbReference>
<feature type="signal peptide" evidence="25">
    <location>
        <begin position="1"/>
        <end position="29"/>
    </location>
</feature>
<keyword evidence="16 23" id="KW-0067">ATP-binding</keyword>
<dbReference type="InterPro" id="IPR003591">
    <property type="entry name" value="Leu-rich_rpt_typical-subtyp"/>
</dbReference>
<gene>
    <name evidence="27" type="ORF">CASFOL_025116</name>
</gene>
<dbReference type="Pfam" id="PF00069">
    <property type="entry name" value="Pkinase"/>
    <property type="match status" value="1"/>
</dbReference>
<dbReference type="AlphaFoldDB" id="A0ABD3CU91"/>
<feature type="chain" id="PRO_5044864732" description="non-specific serine/threonine protein kinase" evidence="25">
    <location>
        <begin position="30"/>
        <end position="1055"/>
    </location>
</feature>
<feature type="domain" description="Protein kinase" evidence="26">
    <location>
        <begin position="774"/>
        <end position="1045"/>
    </location>
</feature>
<comment type="catalytic activity">
    <reaction evidence="21">
        <text>L-threonyl-[protein] + ATP = O-phospho-L-threonyl-[protein] + ADP + H(+)</text>
        <dbReference type="Rhea" id="RHEA:46608"/>
        <dbReference type="Rhea" id="RHEA-COMP:11060"/>
        <dbReference type="Rhea" id="RHEA-COMP:11605"/>
        <dbReference type="ChEBI" id="CHEBI:15378"/>
        <dbReference type="ChEBI" id="CHEBI:30013"/>
        <dbReference type="ChEBI" id="CHEBI:30616"/>
        <dbReference type="ChEBI" id="CHEBI:61977"/>
        <dbReference type="ChEBI" id="CHEBI:456216"/>
        <dbReference type="EC" id="2.7.11.1"/>
    </reaction>
</comment>
<protein>
    <recommendedName>
        <fullName evidence="5">non-specific serine/threonine protein kinase</fullName>
        <ecNumber evidence="5">2.7.11.1</ecNumber>
    </recommendedName>
</protein>
<accession>A0ABD3CU91</accession>
<keyword evidence="18 24" id="KW-0472">Membrane</keyword>
<dbReference type="SUPFAM" id="SSF52047">
    <property type="entry name" value="RNI-like"/>
    <property type="match status" value="1"/>
</dbReference>
<sequence>MLMMTNIHRFSNILLKITLILFSSFTCDGACNPMDRDSLSSFNRSLSSSPPLDWSLSADCCDWEGISCDGSSGRVTNLWLPSRHLVGSISPSILNLTSLIQLSLSHNSLSGPLPARFFQTLNQLQVIDLSQNRLIGELNSSDTLPAKARIFNISSNQFQGPIQTPFIDKGLNLEIFDVNNNSFTGTILSVICSFSKSIKRLDFSNNDFTGLIPPGLGQCTDLLSLRAGFNNLFGSVPGDVFGLLLLEELYLPGNRLAGPINPSLLNLTNLKSLALFGNELTGPIPEEIGRLFKLERLELHINHLNGTVPNSLSNCTDLTLLNLRVNLLGGGFSSLNFSRFIRLKTVDFGNNFFTGNLPRTLFLCKTLTAVRFAVNKLSGQVVLEIPSLPFLSFLTLSNNNLTNVTSAIRILSRCKNLRILIFAKNFYGEALLDEERLVGFQNIQLLALGGCGFTGRIPMWLSELNKLEVLDISYNYLTGFVPGWFGDLPNLFYLDLSNNLFTGNFPMELSKIRLLSSKSNSDEVKNSNLELPVLVQPDNISNLIYNQLSYLPPALYFGNNSMSGMIPAEIGQFKYILVLDLSQNNFSGKIPDTLSNLTNLERLDLSGNDLKGEIPVSLQNLNFLSYFSVANNDLEGQIPMHGQFGTFLSSSFEGNPRLCGRILQRLCSSTQSGNTRRSKTGNMHNRTKIIILTLVISSTIFTMVLLLYLFFSRRKVISKSEIDEEDIEEISFNSSRVIPEHSKESSLVVMFPTEDSNKMKDLTMADILKATDNFNQAKIIGRGGFGMVFKATLSDGSIVAIKKIPGDTGLMEREFRAEVEALSTAQHKNIVNLQGYCLHDGYRLLIYSYMENGSLDYWLHELPDGPSRLNWSARLKIARGLSEGVAYMHETCEPHIVHRDLKSSNILLDCDLEAHVADFGLARLIIPCDTHVSTELVGTLGYIPPEYSESWMATLRGDMYSFGVVVLKLLTGKRPVEVIKSRMSRDLVVWVQEMRNEARGNEIFDPMLRGKGFEEEMARVLDVACRCVRKNPLDRPTITEVVDWLKNVGADRQTT</sequence>
<dbReference type="InterPro" id="IPR032675">
    <property type="entry name" value="LRR_dom_sf"/>
</dbReference>
<dbReference type="Gene3D" id="1.10.510.10">
    <property type="entry name" value="Transferase(Phosphotransferase) domain 1"/>
    <property type="match status" value="1"/>
</dbReference>
<evidence type="ECO:0000256" key="4">
    <source>
        <dbReference type="ARBA" id="ARBA00009592"/>
    </source>
</evidence>
<evidence type="ECO:0000256" key="10">
    <source>
        <dbReference type="ARBA" id="ARBA00022679"/>
    </source>
</evidence>
<feature type="binding site" evidence="23">
    <location>
        <position position="803"/>
    </location>
    <ligand>
        <name>ATP</name>
        <dbReference type="ChEBI" id="CHEBI:30616"/>
    </ligand>
</feature>
<dbReference type="GO" id="GO:0006952">
    <property type="term" value="P:defense response"/>
    <property type="evidence" value="ECO:0007669"/>
    <property type="project" value="UniProtKB-ARBA"/>
</dbReference>
<keyword evidence="20" id="KW-0325">Glycoprotein</keyword>
<evidence type="ECO:0000256" key="15">
    <source>
        <dbReference type="ARBA" id="ARBA00022777"/>
    </source>
</evidence>
<evidence type="ECO:0000256" key="25">
    <source>
        <dbReference type="SAM" id="SignalP"/>
    </source>
</evidence>
<dbReference type="SUPFAM" id="SSF56112">
    <property type="entry name" value="Protein kinase-like (PK-like)"/>
    <property type="match status" value="1"/>
</dbReference>
<keyword evidence="8" id="KW-0597">Phosphoprotein</keyword>
<dbReference type="Pfam" id="PF13855">
    <property type="entry name" value="LRR_8"/>
    <property type="match status" value="1"/>
</dbReference>
<dbReference type="Gene3D" id="3.30.200.20">
    <property type="entry name" value="Phosphorylase Kinase, domain 1"/>
    <property type="match status" value="1"/>
</dbReference>
<evidence type="ECO:0000256" key="1">
    <source>
        <dbReference type="ARBA" id="ARBA00004236"/>
    </source>
</evidence>
<evidence type="ECO:0000256" key="9">
    <source>
        <dbReference type="ARBA" id="ARBA00022614"/>
    </source>
</evidence>
<proteinExistence type="inferred from homology"/>
<keyword evidence="9" id="KW-0433">Leucine-rich repeat</keyword>
<dbReference type="FunFam" id="3.30.200.20:FF:000309">
    <property type="entry name" value="Leucine-rich repeat receptor protein kinase MSP1"/>
    <property type="match status" value="1"/>
</dbReference>
<evidence type="ECO:0000256" key="16">
    <source>
        <dbReference type="ARBA" id="ARBA00022840"/>
    </source>
</evidence>
<evidence type="ECO:0000256" key="19">
    <source>
        <dbReference type="ARBA" id="ARBA00023170"/>
    </source>
</evidence>
<dbReference type="FunFam" id="1.10.510.10:FF:000309">
    <property type="entry name" value="Leucine-rich repeat receptor-like protein kinase"/>
    <property type="match status" value="1"/>
</dbReference>
<dbReference type="GO" id="GO:0051707">
    <property type="term" value="P:response to other organism"/>
    <property type="evidence" value="ECO:0007669"/>
    <property type="project" value="UniProtKB-ARBA"/>
</dbReference>
<dbReference type="GO" id="GO:0005886">
    <property type="term" value="C:plasma membrane"/>
    <property type="evidence" value="ECO:0007669"/>
    <property type="project" value="UniProtKB-SubCell"/>
</dbReference>
<dbReference type="GO" id="GO:0005524">
    <property type="term" value="F:ATP binding"/>
    <property type="evidence" value="ECO:0007669"/>
    <property type="project" value="UniProtKB-UniRule"/>
</dbReference>
<evidence type="ECO:0000313" key="27">
    <source>
        <dbReference type="EMBL" id="KAL3632132.1"/>
    </source>
</evidence>
<dbReference type="Gene3D" id="3.80.10.10">
    <property type="entry name" value="Ribonuclease Inhibitor"/>
    <property type="match status" value="3"/>
</dbReference>
<dbReference type="InterPro" id="IPR000719">
    <property type="entry name" value="Prot_kinase_dom"/>
</dbReference>
<dbReference type="EC" id="2.7.11.1" evidence="5"/>
<name>A0ABD3CU91_9LAMI</name>
<keyword evidence="10" id="KW-0808">Transferase</keyword>
<dbReference type="PANTHER" id="PTHR48056:SF18">
    <property type="entry name" value="NON-SPECIFIC SERINE_THREONINE PROTEIN KINASE"/>
    <property type="match status" value="1"/>
</dbReference>
<dbReference type="InterPro" id="IPR050647">
    <property type="entry name" value="Plant_LRR-RLKs"/>
</dbReference>
<dbReference type="InterPro" id="IPR001611">
    <property type="entry name" value="Leu-rich_rpt"/>
</dbReference>
<comment type="caution">
    <text evidence="27">The sequence shown here is derived from an EMBL/GenBank/DDBJ whole genome shotgun (WGS) entry which is preliminary data.</text>
</comment>
<evidence type="ECO:0000256" key="13">
    <source>
        <dbReference type="ARBA" id="ARBA00022737"/>
    </source>
</evidence>
<dbReference type="PROSITE" id="PS51450">
    <property type="entry name" value="LRR"/>
    <property type="match status" value="1"/>
</dbReference>
<evidence type="ECO:0000256" key="21">
    <source>
        <dbReference type="ARBA" id="ARBA00047899"/>
    </source>
</evidence>
<dbReference type="EMBL" id="JAVIJP010000032">
    <property type="protein sequence ID" value="KAL3632132.1"/>
    <property type="molecule type" value="Genomic_DNA"/>
</dbReference>
<evidence type="ECO:0000256" key="2">
    <source>
        <dbReference type="ARBA" id="ARBA00004479"/>
    </source>
</evidence>
<keyword evidence="13" id="KW-0677">Repeat</keyword>
<keyword evidence="7" id="KW-0723">Serine/threonine-protein kinase</keyword>
<dbReference type="SMART" id="SM00220">
    <property type="entry name" value="S_TKc"/>
    <property type="match status" value="1"/>
</dbReference>
<dbReference type="GO" id="GO:0004674">
    <property type="term" value="F:protein serine/threonine kinase activity"/>
    <property type="evidence" value="ECO:0007669"/>
    <property type="project" value="UniProtKB-KW"/>
</dbReference>
<evidence type="ECO:0000313" key="28">
    <source>
        <dbReference type="Proteomes" id="UP001632038"/>
    </source>
</evidence>
<dbReference type="FunFam" id="3.80.10.10:FF:000213">
    <property type="entry name" value="Tyrosine-sulfated glycopeptide receptor 1"/>
    <property type="match status" value="1"/>
</dbReference>
<dbReference type="PROSITE" id="PS00108">
    <property type="entry name" value="PROTEIN_KINASE_ST"/>
    <property type="match status" value="1"/>
</dbReference>
<keyword evidence="28" id="KW-1185">Reference proteome</keyword>
<evidence type="ECO:0000256" key="6">
    <source>
        <dbReference type="ARBA" id="ARBA00022475"/>
    </source>
</evidence>
<evidence type="ECO:0000256" key="20">
    <source>
        <dbReference type="ARBA" id="ARBA00023180"/>
    </source>
</evidence>
<evidence type="ECO:0000256" key="3">
    <source>
        <dbReference type="ARBA" id="ARBA00008684"/>
    </source>
</evidence>
<keyword evidence="19" id="KW-0675">Receptor</keyword>
<evidence type="ECO:0000256" key="12">
    <source>
        <dbReference type="ARBA" id="ARBA00022729"/>
    </source>
</evidence>
<dbReference type="SMART" id="SM00369">
    <property type="entry name" value="LRR_TYP"/>
    <property type="match status" value="5"/>
</dbReference>
<dbReference type="PANTHER" id="PTHR48056">
    <property type="entry name" value="LRR RECEPTOR-LIKE SERINE/THREONINE-PROTEIN KINASE-RELATED"/>
    <property type="match status" value="1"/>
</dbReference>
<dbReference type="InterPro" id="IPR017441">
    <property type="entry name" value="Protein_kinase_ATP_BS"/>
</dbReference>
<evidence type="ECO:0000256" key="5">
    <source>
        <dbReference type="ARBA" id="ARBA00012513"/>
    </source>
</evidence>
<dbReference type="PROSITE" id="PS50011">
    <property type="entry name" value="PROTEIN_KINASE_DOM"/>
    <property type="match status" value="1"/>
</dbReference>
<keyword evidence="6" id="KW-1003">Cell membrane</keyword>
<evidence type="ECO:0000256" key="18">
    <source>
        <dbReference type="ARBA" id="ARBA00023136"/>
    </source>
</evidence>
<keyword evidence="11 24" id="KW-0812">Transmembrane</keyword>
<dbReference type="SMART" id="SM00365">
    <property type="entry name" value="LRR_SD22"/>
    <property type="match status" value="3"/>
</dbReference>
<evidence type="ECO:0000256" key="22">
    <source>
        <dbReference type="ARBA" id="ARBA00048679"/>
    </source>
</evidence>
<dbReference type="Pfam" id="PF00560">
    <property type="entry name" value="LRR_1"/>
    <property type="match status" value="6"/>
</dbReference>
<organism evidence="27 28">
    <name type="scientific">Castilleja foliolosa</name>
    <dbReference type="NCBI Taxonomy" id="1961234"/>
    <lineage>
        <taxon>Eukaryota</taxon>
        <taxon>Viridiplantae</taxon>
        <taxon>Streptophyta</taxon>
        <taxon>Embryophyta</taxon>
        <taxon>Tracheophyta</taxon>
        <taxon>Spermatophyta</taxon>
        <taxon>Magnoliopsida</taxon>
        <taxon>eudicotyledons</taxon>
        <taxon>Gunneridae</taxon>
        <taxon>Pentapetalae</taxon>
        <taxon>asterids</taxon>
        <taxon>lamiids</taxon>
        <taxon>Lamiales</taxon>
        <taxon>Orobanchaceae</taxon>
        <taxon>Pedicularideae</taxon>
        <taxon>Castillejinae</taxon>
        <taxon>Castilleja</taxon>
    </lineage>
</organism>
<dbReference type="PROSITE" id="PS00107">
    <property type="entry name" value="PROTEIN_KINASE_ATP"/>
    <property type="match status" value="1"/>
</dbReference>
<evidence type="ECO:0000256" key="17">
    <source>
        <dbReference type="ARBA" id="ARBA00022989"/>
    </source>
</evidence>
<comment type="similarity">
    <text evidence="4">Belongs to the RLP family.</text>
</comment>
<keyword evidence="15" id="KW-0418">Kinase</keyword>
<evidence type="ECO:0000259" key="26">
    <source>
        <dbReference type="PROSITE" id="PS50011"/>
    </source>
</evidence>
<evidence type="ECO:0000256" key="11">
    <source>
        <dbReference type="ARBA" id="ARBA00022692"/>
    </source>
</evidence>
<keyword evidence="14 23" id="KW-0547">Nucleotide-binding</keyword>
<evidence type="ECO:0000256" key="7">
    <source>
        <dbReference type="ARBA" id="ARBA00022527"/>
    </source>
</evidence>
<dbReference type="FunFam" id="3.80.10.10:FF:000129">
    <property type="entry name" value="Leucine-rich repeat receptor-like kinase"/>
    <property type="match status" value="1"/>
</dbReference>
<dbReference type="InterPro" id="IPR011009">
    <property type="entry name" value="Kinase-like_dom_sf"/>
</dbReference>
<dbReference type="Proteomes" id="UP001632038">
    <property type="component" value="Unassembled WGS sequence"/>
</dbReference>
<dbReference type="Pfam" id="PF08263">
    <property type="entry name" value="LRRNT_2"/>
    <property type="match status" value="1"/>
</dbReference>
<keyword evidence="17 24" id="KW-1133">Transmembrane helix</keyword>
<feature type="transmembrane region" description="Helical" evidence="24">
    <location>
        <begin position="689"/>
        <end position="711"/>
    </location>
</feature>
<keyword evidence="12 25" id="KW-0732">Signal</keyword>
<comment type="catalytic activity">
    <reaction evidence="22">
        <text>L-seryl-[protein] + ATP = O-phospho-L-seryl-[protein] + ADP + H(+)</text>
        <dbReference type="Rhea" id="RHEA:17989"/>
        <dbReference type="Rhea" id="RHEA-COMP:9863"/>
        <dbReference type="Rhea" id="RHEA-COMP:11604"/>
        <dbReference type="ChEBI" id="CHEBI:15378"/>
        <dbReference type="ChEBI" id="CHEBI:29999"/>
        <dbReference type="ChEBI" id="CHEBI:30616"/>
        <dbReference type="ChEBI" id="CHEBI:83421"/>
        <dbReference type="ChEBI" id="CHEBI:456216"/>
        <dbReference type="EC" id="2.7.11.1"/>
    </reaction>
</comment>
<comment type="similarity">
    <text evidence="3">Belongs to the protein kinase superfamily. Ser/Thr protein kinase family.</text>
</comment>